<dbReference type="Pfam" id="PF23726">
    <property type="entry name" value="Beta-prop_RSE1_2nd"/>
    <property type="match status" value="1"/>
</dbReference>
<name>A0A420YH62_9PEZI</name>
<feature type="compositionally biased region" description="Basic and acidic residues" evidence="1">
    <location>
        <begin position="116"/>
        <end position="125"/>
    </location>
</feature>
<sequence length="1348" mass="149852">MDAHIQTTVFRDGQWVTETVNVHAALKSMAKQPAPKLVSQRPPSCGLLTRTVAESQLAHFILPVRLRSSHQRDVAFVGDHYVQICELRRDGQLEEIIRRNDFGSRIRNAVVVGKLSDDGKDKEGSKPPSPGIKSEDSDVNMSDVEDPTEGAPSDHALLPPQMLLLVLETGDTVFLYLRTDSDGALAWAQVVYESSRKDLLSYPGFHVAVDPSSRYLALGGPDKSFEIHELESFQQLNEQSRRDEPLSPVKSYRLRSVQGVIHKMVFLHPRPGDDHHIILLLIMVKNGRSKLVTYEWELGDNLRDVFAEEKKGIGMPSEHQMPLLVIPLKVCSAFMFVSEEQIVICTDLLHGAPEWVGFDVSLRPATTNYHGRNQPLWTAWARPYRLADWLRYNDCVFLAREDGLVYYLQVDSEGCPAESNYMDKFDCNISTAFACLYDVDSDILIMGGDSGPGAMYKFRPREDAIPLGTLPNWSPVVDMSTTDEFSTWNQEVGAAGTHMVPWTDSTPSRPDRVFCTSGRGAKGTVTEYRYGLQAKIGLEMECGLGVKQSWLLPARSSSLNAFDLLLSLPGQTVAVRLTEDLSQADENETESPYDESSRTLAAATARDMIIQVTEKFIVVVGDTFCSRSSFGTFDDIGSAFILDAAICNGVIAISTHHQDSRFAIHIFRIEHPARSVNLVQSFQVDAEVNCVSLCQHQDDTVELLAGLWQDRCPLLARAKIGGERFDDLEKFDPYTFSLLPNNGIDGSPASVEPIDSVASCLHDSGQVIVAGFRNGEVSTILLDTTGILVWQRTERLGSSTARVCVASEPGASPMLLVTIDSRLLLIASTDAPTILHDGVAGVKHQIWPVDASNPGAQCPAVDAVTVLPRNLLSDRDGTISLLLLSGPRVLFSELCLKPGPAHRPIPVDGTPTRVMYSHHLKCLVVAVTRNDQPALMFVDPDTGEDLSKPTDNHGAAVPYIKGLGKTGDKIYGLSDWEFKIDNSVWRFLIVAIGQGERGEVIVVSAEKETATGAQNGATPKIRYRTRFRRKGLVRPVYAVLGFEDFVIYCTGRKIVWEILDRNDRKLKSIDSYELDSPATSLKMVNGKLVALTNSHSLEVIEPPRVTGIETTATCKLLHTEARHRHTVHMIEVGTKSQLDPATSLMLVSDRDCGVTGLWVPWQVPEKDLQVIFEADLKASIRTFRRGRTRPFWEQDARRPRYGRIAMTIDDAEILGVSLDGSMHQFTLLTREITHVLRFIQNLAFTDKQIYAFSIPQRGINEMTEFDPEPTLRPDSMHVDGDVLQQVYDKKALERLVATPSTLSRLRELLDEVEGGEYTLDIPVDGLDVAERYYKLAYRILEYFLAPIL</sequence>
<protein>
    <submittedName>
        <fullName evidence="4">Uncharacterized protein</fullName>
    </submittedName>
</protein>
<reference evidence="4 5" key="1">
    <citation type="submission" date="2018-08" db="EMBL/GenBank/DDBJ databases">
        <title>Draft genome of the lignicolous fungus Coniochaeta pulveracea.</title>
        <authorList>
            <person name="Borstlap C.J."/>
            <person name="De Witt R.N."/>
            <person name="Botha A."/>
            <person name="Volschenk H."/>
        </authorList>
    </citation>
    <scope>NUCLEOTIDE SEQUENCE [LARGE SCALE GENOMIC DNA]</scope>
    <source>
        <strain evidence="4 5">CAB683</strain>
    </source>
</reference>
<dbReference type="SUPFAM" id="SSF50998">
    <property type="entry name" value="Quinoprotein alcohol dehydrogenase-like"/>
    <property type="match status" value="1"/>
</dbReference>
<dbReference type="InterPro" id="IPR058543">
    <property type="entry name" value="Beta-prop_RSE1/DDB1/CPSF1_2nd"/>
</dbReference>
<dbReference type="Proteomes" id="UP000275385">
    <property type="component" value="Unassembled WGS sequence"/>
</dbReference>
<evidence type="ECO:0000313" key="4">
    <source>
        <dbReference type="EMBL" id="RKU47219.1"/>
    </source>
</evidence>
<feature type="domain" description="RSE1/DDB1/CPSF1 second beta-propeller" evidence="3">
    <location>
        <begin position="548"/>
        <end position="806"/>
    </location>
</feature>
<dbReference type="Gene3D" id="2.130.10.10">
    <property type="entry name" value="YVTN repeat-like/Quinoprotein amine dehydrogenase"/>
    <property type="match status" value="3"/>
</dbReference>
<comment type="caution">
    <text evidence="4">The sequence shown here is derived from an EMBL/GenBank/DDBJ whole genome shotgun (WGS) entry which is preliminary data.</text>
</comment>
<dbReference type="EMBL" id="QVQW01000010">
    <property type="protein sequence ID" value="RKU47219.1"/>
    <property type="molecule type" value="Genomic_DNA"/>
</dbReference>
<proteinExistence type="predicted"/>
<evidence type="ECO:0000259" key="2">
    <source>
        <dbReference type="Pfam" id="PF10433"/>
    </source>
</evidence>
<dbReference type="InterPro" id="IPR018846">
    <property type="entry name" value="Beta-prop_RSE1/DDB1/CPSF1_1st"/>
</dbReference>
<feature type="region of interest" description="Disordered" evidence="1">
    <location>
        <begin position="116"/>
        <end position="155"/>
    </location>
</feature>
<dbReference type="InterPro" id="IPR050358">
    <property type="entry name" value="RSE1/DDB1/CFT1"/>
</dbReference>
<evidence type="ECO:0000256" key="1">
    <source>
        <dbReference type="SAM" id="MobiDB-lite"/>
    </source>
</evidence>
<gene>
    <name evidence="4" type="ORF">DL546_008353</name>
</gene>
<keyword evidence="5" id="KW-1185">Reference proteome</keyword>
<organism evidence="4 5">
    <name type="scientific">Coniochaeta pulveracea</name>
    <dbReference type="NCBI Taxonomy" id="177199"/>
    <lineage>
        <taxon>Eukaryota</taxon>
        <taxon>Fungi</taxon>
        <taxon>Dikarya</taxon>
        <taxon>Ascomycota</taxon>
        <taxon>Pezizomycotina</taxon>
        <taxon>Sordariomycetes</taxon>
        <taxon>Sordariomycetidae</taxon>
        <taxon>Coniochaetales</taxon>
        <taxon>Coniochaetaceae</taxon>
        <taxon>Coniochaeta</taxon>
    </lineage>
</organism>
<dbReference type="PANTHER" id="PTHR10644">
    <property type="entry name" value="DNA REPAIR/RNA PROCESSING CPSF FAMILY"/>
    <property type="match status" value="1"/>
</dbReference>
<dbReference type="Pfam" id="PF10433">
    <property type="entry name" value="Beta-prop_RSE1_1st"/>
    <property type="match status" value="1"/>
</dbReference>
<dbReference type="OrthoDB" id="20774at2759"/>
<dbReference type="STRING" id="177199.A0A420YH62"/>
<evidence type="ECO:0000259" key="3">
    <source>
        <dbReference type="Pfam" id="PF23726"/>
    </source>
</evidence>
<dbReference type="InterPro" id="IPR011047">
    <property type="entry name" value="Quinoprotein_ADH-like_sf"/>
</dbReference>
<accession>A0A420YH62</accession>
<feature type="domain" description="RSE1/DDB1/CPSF1 first beta-propeller" evidence="2">
    <location>
        <begin position="61"/>
        <end position="462"/>
    </location>
</feature>
<evidence type="ECO:0000313" key="5">
    <source>
        <dbReference type="Proteomes" id="UP000275385"/>
    </source>
</evidence>
<dbReference type="InterPro" id="IPR015943">
    <property type="entry name" value="WD40/YVTN_repeat-like_dom_sf"/>
</dbReference>